<keyword evidence="4" id="KW-1185">Reference proteome</keyword>
<dbReference type="InterPro" id="IPR000477">
    <property type="entry name" value="RT_dom"/>
</dbReference>
<organism evidence="3 4">
    <name type="scientific">Mythimna separata</name>
    <name type="common">Oriental armyworm</name>
    <name type="synonym">Pseudaletia separata</name>
    <dbReference type="NCBI Taxonomy" id="271217"/>
    <lineage>
        <taxon>Eukaryota</taxon>
        <taxon>Metazoa</taxon>
        <taxon>Ecdysozoa</taxon>
        <taxon>Arthropoda</taxon>
        <taxon>Hexapoda</taxon>
        <taxon>Insecta</taxon>
        <taxon>Pterygota</taxon>
        <taxon>Neoptera</taxon>
        <taxon>Endopterygota</taxon>
        <taxon>Lepidoptera</taxon>
        <taxon>Glossata</taxon>
        <taxon>Ditrysia</taxon>
        <taxon>Noctuoidea</taxon>
        <taxon>Noctuidae</taxon>
        <taxon>Noctuinae</taxon>
        <taxon>Hadenini</taxon>
        <taxon>Mythimna</taxon>
    </lineage>
</organism>
<sequence length="178" mass="19960">MEDTKVTILVLIDFSNAFNAVSHDILLSILSHLMVSSEALEWFSSYLRGRQQSVRVDENSSSWRDLDSGVPQGGILSPLLFSIFINFITLCLRCSYHLYADDLQLYASARVEDLSDAIEDVNRDLDAIRDWSDRFGVSVNPTKCQAIIIGSSRMMGRVVVNSLPPIVFKTVLIVFVII</sequence>
<keyword evidence="1" id="KW-1133">Transmembrane helix</keyword>
<evidence type="ECO:0000313" key="3">
    <source>
        <dbReference type="EMBL" id="KAJ8737077.1"/>
    </source>
</evidence>
<comment type="caution">
    <text evidence="3">The sequence shown here is derived from an EMBL/GenBank/DDBJ whole genome shotgun (WGS) entry which is preliminary data.</text>
</comment>
<evidence type="ECO:0000259" key="2">
    <source>
        <dbReference type="PROSITE" id="PS50878"/>
    </source>
</evidence>
<feature type="transmembrane region" description="Helical" evidence="1">
    <location>
        <begin position="158"/>
        <end position="177"/>
    </location>
</feature>
<proteinExistence type="predicted"/>
<gene>
    <name evidence="3" type="ORF">PYW07_000348</name>
</gene>
<dbReference type="SUPFAM" id="SSF56672">
    <property type="entry name" value="DNA/RNA polymerases"/>
    <property type="match status" value="1"/>
</dbReference>
<dbReference type="InterPro" id="IPR043502">
    <property type="entry name" value="DNA/RNA_pol_sf"/>
</dbReference>
<feature type="domain" description="Reverse transcriptase" evidence="2">
    <location>
        <begin position="1"/>
        <end position="159"/>
    </location>
</feature>
<dbReference type="PANTHER" id="PTHR33332">
    <property type="entry name" value="REVERSE TRANSCRIPTASE DOMAIN-CONTAINING PROTEIN"/>
    <property type="match status" value="1"/>
</dbReference>
<dbReference type="EMBL" id="JARGEI010000001">
    <property type="protein sequence ID" value="KAJ8737077.1"/>
    <property type="molecule type" value="Genomic_DNA"/>
</dbReference>
<dbReference type="GO" id="GO:0071897">
    <property type="term" value="P:DNA biosynthetic process"/>
    <property type="evidence" value="ECO:0007669"/>
    <property type="project" value="UniProtKB-ARBA"/>
</dbReference>
<reference evidence="3" key="1">
    <citation type="submission" date="2023-03" db="EMBL/GenBank/DDBJ databases">
        <title>Chromosome-level genomes of two armyworms, Mythimna separata and Mythimna loreyi, provide insights into the biosynthesis and reception of sex pheromones.</title>
        <authorList>
            <person name="Zhao H."/>
        </authorList>
    </citation>
    <scope>NUCLEOTIDE SEQUENCE</scope>
    <source>
        <strain evidence="3">BeijingLab</strain>
        <tissue evidence="3">Pupa</tissue>
    </source>
</reference>
<dbReference type="AlphaFoldDB" id="A0AAD7Z2S3"/>
<keyword evidence="1" id="KW-0812">Transmembrane</keyword>
<feature type="transmembrane region" description="Helical" evidence="1">
    <location>
        <begin position="75"/>
        <end position="96"/>
    </location>
</feature>
<dbReference type="PROSITE" id="PS50878">
    <property type="entry name" value="RT_POL"/>
    <property type="match status" value="1"/>
</dbReference>
<evidence type="ECO:0000256" key="1">
    <source>
        <dbReference type="SAM" id="Phobius"/>
    </source>
</evidence>
<evidence type="ECO:0000313" key="4">
    <source>
        <dbReference type="Proteomes" id="UP001231518"/>
    </source>
</evidence>
<accession>A0AAD7Z2S3</accession>
<keyword evidence="1" id="KW-0472">Membrane</keyword>
<name>A0AAD7Z2S3_MYTSE</name>
<protein>
    <recommendedName>
        <fullName evidence="2">Reverse transcriptase domain-containing protein</fullName>
    </recommendedName>
</protein>
<dbReference type="Proteomes" id="UP001231518">
    <property type="component" value="Chromosome 1"/>
</dbReference>
<dbReference type="Pfam" id="PF00078">
    <property type="entry name" value="RVT_1"/>
    <property type="match status" value="1"/>
</dbReference>